<evidence type="ECO:0008006" key="3">
    <source>
        <dbReference type="Google" id="ProtNLM"/>
    </source>
</evidence>
<comment type="caution">
    <text evidence="1">The sequence shown here is derived from an EMBL/GenBank/DDBJ whole genome shotgun (WGS) entry which is preliminary data.</text>
</comment>
<dbReference type="PANTHER" id="PTHR36454:SF1">
    <property type="entry name" value="DUF1015 DOMAIN-CONTAINING PROTEIN"/>
    <property type="match status" value="1"/>
</dbReference>
<dbReference type="RefSeq" id="WP_189157143.1">
    <property type="nucleotide sequence ID" value="NZ_BMNC01000006.1"/>
</dbReference>
<dbReference type="Pfam" id="PF06245">
    <property type="entry name" value="DUF1015"/>
    <property type="match status" value="1"/>
</dbReference>
<dbReference type="InterPro" id="IPR008323">
    <property type="entry name" value="UCP033563"/>
</dbReference>
<proteinExistence type="predicted"/>
<evidence type="ECO:0000313" key="2">
    <source>
        <dbReference type="Proteomes" id="UP000597656"/>
    </source>
</evidence>
<reference evidence="2" key="1">
    <citation type="journal article" date="2019" name="Int. J. Syst. Evol. Microbiol.">
        <title>The Global Catalogue of Microorganisms (GCM) 10K type strain sequencing project: providing services to taxonomists for standard genome sequencing and annotation.</title>
        <authorList>
            <consortium name="The Broad Institute Genomics Platform"/>
            <consortium name="The Broad Institute Genome Sequencing Center for Infectious Disease"/>
            <person name="Wu L."/>
            <person name="Ma J."/>
        </authorList>
    </citation>
    <scope>NUCLEOTIDE SEQUENCE [LARGE SCALE GENOMIC DNA]</scope>
    <source>
        <strain evidence="2">CGMCC 4.7319</strain>
    </source>
</reference>
<dbReference type="Proteomes" id="UP000597656">
    <property type="component" value="Unassembled WGS sequence"/>
</dbReference>
<dbReference type="PANTHER" id="PTHR36454">
    <property type="entry name" value="LMO2823 PROTEIN"/>
    <property type="match status" value="1"/>
</dbReference>
<evidence type="ECO:0000313" key="1">
    <source>
        <dbReference type="EMBL" id="GGN04303.1"/>
    </source>
</evidence>
<accession>A0ABQ2IC81</accession>
<gene>
    <name evidence="1" type="ORF">GCM10011609_49420</name>
</gene>
<organism evidence="1 2">
    <name type="scientific">Lentzea pudingi</name>
    <dbReference type="NCBI Taxonomy" id="1789439"/>
    <lineage>
        <taxon>Bacteria</taxon>
        <taxon>Bacillati</taxon>
        <taxon>Actinomycetota</taxon>
        <taxon>Actinomycetes</taxon>
        <taxon>Pseudonocardiales</taxon>
        <taxon>Pseudonocardiaceae</taxon>
        <taxon>Lentzea</taxon>
    </lineage>
</organism>
<dbReference type="EMBL" id="BMNC01000006">
    <property type="protein sequence ID" value="GGN04303.1"/>
    <property type="molecule type" value="Genomic_DNA"/>
</dbReference>
<name>A0ABQ2IC81_9PSEU</name>
<keyword evidence="2" id="KW-1185">Reference proteome</keyword>
<protein>
    <recommendedName>
        <fullName evidence="3">DUF1015 domain-containing protein</fullName>
    </recommendedName>
</protein>
<sequence>MFQEDTTALRVRPVRRGWVVRERVPGPDVDEFAEPGQVIGALARAPHGTLLAVQHPHRTPAALAAGTGLLDALPAARAELAALIRRAYVEVTDVVAPYRVDGPDGTACGLLCLVDPDGIEHTEDVYPDVVAERGQVLASLGIATSAAMLVPITPHDGLTDLVLGMTGEPAVSLVDSGGRRHWVWLVGPGAEQDAFIEAAGAHPLLVADGNHRVAAAREAGLAGLLALVTSGPGLRVGPIHRAIVGSGLGASDLVAAWERAGLTVSSLPYVVDPEPGVVVVRCPDEVLRVELPAGQGVDHAVVESLLLDQALGLDPESPCVRAVVDPSVEAEAVLLIAPVPLREVLAGTKMPRKSTYFTPKPRSGLLLADLAP</sequence>